<dbReference type="RefSeq" id="XP_037218261.1">
    <property type="nucleotide sequence ID" value="XM_037365019.1"/>
</dbReference>
<keyword evidence="3" id="KW-0496">Mitochondrion</keyword>
<name>A0A8H6SG05_9AGAR</name>
<proteinExistence type="inferred from homology"/>
<keyword evidence="8" id="KW-1185">Reference proteome</keyword>
<sequence>MNVLWQTLRPHAGPSTRLTRALATITRPVPNPTTTISTPESFLKAIGRSAETKMKNAEELGWEGFWQTSGASLKAAGVSVRDRRYILWCMEKFRSGEQVEVFAHEPPPKKKVRGWGPTVQNGKRIRSRRDRNNPPELKEKLTEKEAKEKKEKKKAKREAFRLWRDGII</sequence>
<evidence type="ECO:0000256" key="4">
    <source>
        <dbReference type="ARBA" id="ARBA00035129"/>
    </source>
</evidence>
<dbReference type="InterPro" id="IPR039603">
    <property type="entry name" value="Ribosomal_mS41"/>
</dbReference>
<dbReference type="GeneID" id="59347535"/>
<accession>A0A8H6SG05</accession>
<dbReference type="GO" id="GO:0005739">
    <property type="term" value="C:mitochondrion"/>
    <property type="evidence" value="ECO:0007669"/>
    <property type="project" value="UniProtKB-SubCell"/>
</dbReference>
<evidence type="ECO:0000259" key="6">
    <source>
        <dbReference type="SMART" id="SM01238"/>
    </source>
</evidence>
<dbReference type="InterPro" id="IPR019083">
    <property type="entry name" value="SAM_Ribosomal_mS41"/>
</dbReference>
<evidence type="ECO:0000256" key="2">
    <source>
        <dbReference type="ARBA" id="ARBA00010492"/>
    </source>
</evidence>
<comment type="subcellular location">
    <subcellularLocation>
        <location evidence="1">Mitochondrion</location>
    </subcellularLocation>
</comment>
<dbReference type="Proteomes" id="UP000636479">
    <property type="component" value="Unassembled WGS sequence"/>
</dbReference>
<evidence type="ECO:0000256" key="5">
    <source>
        <dbReference type="SAM" id="MobiDB-lite"/>
    </source>
</evidence>
<feature type="domain" description="Small ribosomal subunit protein mS41 SAM" evidence="6">
    <location>
        <begin position="39"/>
        <end position="96"/>
    </location>
</feature>
<dbReference type="PANTHER" id="PTHR28235">
    <property type="entry name" value="PROTEIN FYV4, MITOCHONDRIAL"/>
    <property type="match status" value="1"/>
</dbReference>
<dbReference type="PANTHER" id="PTHR28235:SF1">
    <property type="entry name" value="SMALL RIBOSOMAL SUBUNIT PROTEIN MS41"/>
    <property type="match status" value="1"/>
</dbReference>
<feature type="compositionally biased region" description="Basic and acidic residues" evidence="5">
    <location>
        <begin position="130"/>
        <end position="149"/>
    </location>
</feature>
<organism evidence="7 8">
    <name type="scientific">Mycena indigotica</name>
    <dbReference type="NCBI Taxonomy" id="2126181"/>
    <lineage>
        <taxon>Eukaryota</taxon>
        <taxon>Fungi</taxon>
        <taxon>Dikarya</taxon>
        <taxon>Basidiomycota</taxon>
        <taxon>Agaricomycotina</taxon>
        <taxon>Agaricomycetes</taxon>
        <taxon>Agaricomycetidae</taxon>
        <taxon>Agaricales</taxon>
        <taxon>Marasmiineae</taxon>
        <taxon>Mycenaceae</taxon>
        <taxon>Mycena</taxon>
    </lineage>
</organism>
<evidence type="ECO:0000313" key="7">
    <source>
        <dbReference type="EMBL" id="KAF7298873.1"/>
    </source>
</evidence>
<feature type="region of interest" description="Disordered" evidence="5">
    <location>
        <begin position="104"/>
        <end position="157"/>
    </location>
</feature>
<protein>
    <recommendedName>
        <fullName evidence="4">Small ribosomal subunit protein mS41</fullName>
    </recommendedName>
</protein>
<gene>
    <name evidence="7" type="ORF">MIND_00835200</name>
</gene>
<comment type="caution">
    <text evidence="7">The sequence shown here is derived from an EMBL/GenBank/DDBJ whole genome shotgun (WGS) entry which is preliminary data.</text>
</comment>
<dbReference type="OrthoDB" id="18595at2759"/>
<dbReference type="Pfam" id="PF09597">
    <property type="entry name" value="SAM_Ribosomal_mS41"/>
    <property type="match status" value="1"/>
</dbReference>
<dbReference type="AlphaFoldDB" id="A0A8H6SG05"/>
<dbReference type="EMBL" id="JACAZF010000007">
    <property type="protein sequence ID" value="KAF7298873.1"/>
    <property type="molecule type" value="Genomic_DNA"/>
</dbReference>
<evidence type="ECO:0000256" key="3">
    <source>
        <dbReference type="ARBA" id="ARBA00023128"/>
    </source>
</evidence>
<dbReference type="SMART" id="SM01238">
    <property type="entry name" value="IGR"/>
    <property type="match status" value="1"/>
</dbReference>
<reference evidence="7" key="1">
    <citation type="submission" date="2020-05" db="EMBL/GenBank/DDBJ databases">
        <title>Mycena genomes resolve the evolution of fungal bioluminescence.</title>
        <authorList>
            <person name="Tsai I.J."/>
        </authorList>
    </citation>
    <scope>NUCLEOTIDE SEQUENCE</scope>
    <source>
        <strain evidence="7">171206Taipei</strain>
    </source>
</reference>
<comment type="similarity">
    <text evidence="2">Belongs to the mitochondrion-specific ribosomal protein mS41 family.</text>
</comment>
<evidence type="ECO:0000256" key="1">
    <source>
        <dbReference type="ARBA" id="ARBA00004173"/>
    </source>
</evidence>
<evidence type="ECO:0000313" key="8">
    <source>
        <dbReference type="Proteomes" id="UP000636479"/>
    </source>
</evidence>